<evidence type="ECO:0000259" key="7">
    <source>
        <dbReference type="Pfam" id="PF01120"/>
    </source>
</evidence>
<dbReference type="GO" id="GO:0006004">
    <property type="term" value="P:fucose metabolic process"/>
    <property type="evidence" value="ECO:0007669"/>
    <property type="project" value="TreeGrafter"/>
</dbReference>
<feature type="domain" description="Glycoside hydrolase family 29 N-terminal" evidence="7">
    <location>
        <begin position="69"/>
        <end position="348"/>
    </location>
</feature>
<evidence type="ECO:0000313" key="8">
    <source>
        <dbReference type="EMBL" id="MBM6857847.1"/>
    </source>
</evidence>
<keyword evidence="9" id="KW-1185">Reference proteome</keyword>
<evidence type="ECO:0000256" key="3">
    <source>
        <dbReference type="ARBA" id="ARBA00022729"/>
    </source>
</evidence>
<proteinExistence type="inferred from homology"/>
<dbReference type="PANTHER" id="PTHR10030">
    <property type="entry name" value="ALPHA-L-FUCOSIDASE"/>
    <property type="match status" value="1"/>
</dbReference>
<dbReference type="EC" id="3.2.1.51" evidence="2"/>
<comment type="similarity">
    <text evidence="1">Belongs to the glycosyl hydrolase 29 family.</text>
</comment>
<feature type="region of interest" description="Disordered" evidence="6">
    <location>
        <begin position="226"/>
        <end position="247"/>
    </location>
</feature>
<dbReference type="GO" id="GO:0005764">
    <property type="term" value="C:lysosome"/>
    <property type="evidence" value="ECO:0007669"/>
    <property type="project" value="TreeGrafter"/>
</dbReference>
<evidence type="ECO:0000256" key="2">
    <source>
        <dbReference type="ARBA" id="ARBA00012662"/>
    </source>
</evidence>
<dbReference type="InterPro" id="IPR017853">
    <property type="entry name" value="GH"/>
</dbReference>
<dbReference type="SUPFAM" id="SSF51445">
    <property type="entry name" value="(Trans)glycosidases"/>
    <property type="match status" value="1"/>
</dbReference>
<dbReference type="GO" id="GO:0016139">
    <property type="term" value="P:glycoside catabolic process"/>
    <property type="evidence" value="ECO:0007669"/>
    <property type="project" value="TreeGrafter"/>
</dbReference>
<evidence type="ECO:0000256" key="5">
    <source>
        <dbReference type="ARBA" id="ARBA00023295"/>
    </source>
</evidence>
<dbReference type="Gene3D" id="3.20.20.80">
    <property type="entry name" value="Glycosidases"/>
    <property type="match status" value="1"/>
</dbReference>
<keyword evidence="4" id="KW-0378">Hydrolase</keyword>
<evidence type="ECO:0000256" key="1">
    <source>
        <dbReference type="ARBA" id="ARBA00007951"/>
    </source>
</evidence>
<evidence type="ECO:0000256" key="6">
    <source>
        <dbReference type="SAM" id="MobiDB-lite"/>
    </source>
</evidence>
<keyword evidence="3" id="KW-0732">Signal</keyword>
<dbReference type="Proteomes" id="UP000698924">
    <property type="component" value="Unassembled WGS sequence"/>
</dbReference>
<sequence>MKKLFIGVLMAYLLPFVVLGQKTYEPRSSEKPSKYQKQQIKRKYGMFIHFGINTFHDMEWSDGSLPSASYRPDTIDAAQWVKTAKDAGMKYVILVTKHHDGFCLWDSQYTEYDVARSGNTTNVIEAVARECKKQGIRLGLYYSLWDRKENPEVDRVEDDEAYNRYMLAQLDELMDITEKHTRIVEFWFDGTWAKPSYRWPVKEIYAAIKKREPQCQIGINWSIGRDVNPNDPTAPKQSINIKPDKQKEGDPIRYFPSDFRLGDPMLPSDPDPKLFTHAGKTYYMPFESTVCVSKRWFYNSQDTVYKSVAELKEVYERATAQDNILILNIPPATNGKMRQGDIELLQKLKKVIK</sequence>
<dbReference type="InterPro" id="IPR057739">
    <property type="entry name" value="Glyco_hydro_29_N"/>
</dbReference>
<reference evidence="8 9" key="1">
    <citation type="journal article" date="2021" name="Sci. Rep.">
        <title>The distribution of antibiotic resistance genes in chicken gut microbiota commensals.</title>
        <authorList>
            <person name="Juricova H."/>
            <person name="Matiasovicova J."/>
            <person name="Kubasova T."/>
            <person name="Cejkova D."/>
            <person name="Rychlik I."/>
        </authorList>
    </citation>
    <scope>NUCLEOTIDE SEQUENCE [LARGE SCALE GENOMIC DNA]</scope>
    <source>
        <strain evidence="8 9">An421</strain>
    </source>
</reference>
<dbReference type="SMART" id="SM00812">
    <property type="entry name" value="Alpha_L_fucos"/>
    <property type="match status" value="1"/>
</dbReference>
<organism evidence="8 9">
    <name type="scientific">Caecibacteroides pullorum</name>
    <dbReference type="NCBI Taxonomy" id="2725562"/>
    <lineage>
        <taxon>Bacteria</taxon>
        <taxon>Pseudomonadati</taxon>
        <taxon>Bacteroidota</taxon>
        <taxon>Bacteroidia</taxon>
        <taxon>Bacteroidales</taxon>
        <taxon>Bacteroidaceae</taxon>
        <taxon>Caecibacteroides</taxon>
    </lineage>
</organism>
<dbReference type="PANTHER" id="PTHR10030:SF37">
    <property type="entry name" value="ALPHA-L-FUCOSIDASE-RELATED"/>
    <property type="match status" value="1"/>
</dbReference>
<name>A0AA40ZU74_9BACT</name>
<evidence type="ECO:0000256" key="4">
    <source>
        <dbReference type="ARBA" id="ARBA00022801"/>
    </source>
</evidence>
<dbReference type="Pfam" id="PF01120">
    <property type="entry name" value="Alpha_L_fucos"/>
    <property type="match status" value="1"/>
</dbReference>
<gene>
    <name evidence="8" type="ORF">H6D15_09595</name>
</gene>
<dbReference type="GO" id="GO:0004560">
    <property type="term" value="F:alpha-L-fucosidase activity"/>
    <property type="evidence" value="ECO:0007669"/>
    <property type="project" value="InterPro"/>
</dbReference>
<dbReference type="AlphaFoldDB" id="A0AA40ZU74"/>
<comment type="caution">
    <text evidence="8">The sequence shown here is derived from an EMBL/GenBank/DDBJ whole genome shotgun (WGS) entry which is preliminary data.</text>
</comment>
<keyword evidence="5" id="KW-0326">Glycosidase</keyword>
<dbReference type="InterPro" id="IPR000933">
    <property type="entry name" value="Glyco_hydro_29"/>
</dbReference>
<protein>
    <recommendedName>
        <fullName evidence="2">alpha-L-fucosidase</fullName>
        <ecNumber evidence="2">3.2.1.51</ecNumber>
    </recommendedName>
</protein>
<accession>A0AA40ZU74</accession>
<dbReference type="EMBL" id="JACJMO010000013">
    <property type="protein sequence ID" value="MBM6857847.1"/>
    <property type="molecule type" value="Genomic_DNA"/>
</dbReference>
<dbReference type="RefSeq" id="WP_204972067.1">
    <property type="nucleotide sequence ID" value="NZ_JAAZTS010000013.1"/>
</dbReference>
<evidence type="ECO:0000313" key="9">
    <source>
        <dbReference type="Proteomes" id="UP000698924"/>
    </source>
</evidence>